<comment type="caution">
    <text evidence="2">The sequence shown here is derived from an EMBL/GenBank/DDBJ whole genome shotgun (WGS) entry which is preliminary data.</text>
</comment>
<evidence type="ECO:0000256" key="1">
    <source>
        <dbReference type="ARBA" id="ARBA00022801"/>
    </source>
</evidence>
<dbReference type="OrthoDB" id="10250282at2759"/>
<dbReference type="InterPro" id="IPR036526">
    <property type="entry name" value="C-N_Hydrolase_sf"/>
</dbReference>
<dbReference type="InterPro" id="IPR044149">
    <property type="entry name" value="Nitrilases_CHs"/>
</dbReference>
<evidence type="ECO:0000313" key="3">
    <source>
        <dbReference type="Proteomes" id="UP000308768"/>
    </source>
</evidence>
<sequence>MDWTKAAMEEAGIFIVLGHLVKLPIEANLQSFINTSGEIVLYRRKIKPTLVERSITGEEGILNADIDLRNRDFAMNLIDVVGHYSRPDLLSLNVNPEAAKHVKMRTQ</sequence>
<evidence type="ECO:0000313" key="2">
    <source>
        <dbReference type="EMBL" id="TKA62356.1"/>
    </source>
</evidence>
<dbReference type="STRING" id="331657.A0A4U0WJE4"/>
<keyword evidence="1" id="KW-0378">Hydrolase</keyword>
<dbReference type="PANTHER" id="PTHR46044">
    <property type="entry name" value="NITRILASE"/>
    <property type="match status" value="1"/>
</dbReference>
<reference evidence="2 3" key="1">
    <citation type="submission" date="2017-03" db="EMBL/GenBank/DDBJ databases">
        <title>Genomes of endolithic fungi from Antarctica.</title>
        <authorList>
            <person name="Coleine C."/>
            <person name="Masonjones S."/>
            <person name="Stajich J.E."/>
        </authorList>
    </citation>
    <scope>NUCLEOTIDE SEQUENCE [LARGE SCALE GENOMIC DNA]</scope>
    <source>
        <strain evidence="2 3">CCFEE 5187</strain>
    </source>
</reference>
<proteinExistence type="predicted"/>
<dbReference type="Proteomes" id="UP000308768">
    <property type="component" value="Unassembled WGS sequence"/>
</dbReference>
<evidence type="ECO:0008006" key="4">
    <source>
        <dbReference type="Google" id="ProtNLM"/>
    </source>
</evidence>
<accession>A0A4U0WJE4</accession>
<dbReference type="AlphaFoldDB" id="A0A4U0WJE4"/>
<organism evidence="2 3">
    <name type="scientific">Cryomyces minteri</name>
    <dbReference type="NCBI Taxonomy" id="331657"/>
    <lineage>
        <taxon>Eukaryota</taxon>
        <taxon>Fungi</taxon>
        <taxon>Dikarya</taxon>
        <taxon>Ascomycota</taxon>
        <taxon>Pezizomycotina</taxon>
        <taxon>Dothideomycetes</taxon>
        <taxon>Dothideomycetes incertae sedis</taxon>
        <taxon>Cryomyces</taxon>
    </lineage>
</organism>
<protein>
    <recommendedName>
        <fullName evidence="4">CN hydrolase domain-containing protein</fullName>
    </recommendedName>
</protein>
<keyword evidence="3" id="KW-1185">Reference proteome</keyword>
<dbReference type="EMBL" id="NAJN01001578">
    <property type="protein sequence ID" value="TKA62356.1"/>
    <property type="molecule type" value="Genomic_DNA"/>
</dbReference>
<dbReference type="SUPFAM" id="SSF56317">
    <property type="entry name" value="Carbon-nitrogen hydrolase"/>
    <property type="match status" value="1"/>
</dbReference>
<dbReference type="PANTHER" id="PTHR46044:SF14">
    <property type="entry name" value="ARYLACETONITRILASE"/>
    <property type="match status" value="1"/>
</dbReference>
<gene>
    <name evidence="2" type="ORF">B0A49_10670</name>
</gene>
<dbReference type="GO" id="GO:0016787">
    <property type="term" value="F:hydrolase activity"/>
    <property type="evidence" value="ECO:0007669"/>
    <property type="project" value="UniProtKB-KW"/>
</dbReference>
<name>A0A4U0WJE4_9PEZI</name>